<protein>
    <submittedName>
        <fullName evidence="1">Uncharacterized protein</fullName>
    </submittedName>
</protein>
<evidence type="ECO:0000313" key="1">
    <source>
        <dbReference type="EMBL" id="GMN27527.1"/>
    </source>
</evidence>
<comment type="caution">
    <text evidence="1">The sequence shown here is derived from an EMBL/GenBank/DDBJ whole genome shotgun (WGS) entry which is preliminary data.</text>
</comment>
<proteinExistence type="predicted"/>
<dbReference type="EMBL" id="BTGU01000002">
    <property type="protein sequence ID" value="GMN27527.1"/>
    <property type="molecule type" value="Genomic_DNA"/>
</dbReference>
<accession>A0AA87Z2S7</accession>
<dbReference type="AlphaFoldDB" id="A0AA87Z2S7"/>
<sequence length="67" mass="7821">MARQQERVSTKASIPKRILVRNSVDIVNDSALKDSLVTNYGIKLVFYDHHHTERKEKKHEPHQDPKS</sequence>
<dbReference type="Proteomes" id="UP001187192">
    <property type="component" value="Unassembled WGS sequence"/>
</dbReference>
<name>A0AA87Z2S7_FICCA</name>
<reference evidence="1" key="1">
    <citation type="submission" date="2023-07" db="EMBL/GenBank/DDBJ databases">
        <title>draft genome sequence of fig (Ficus carica).</title>
        <authorList>
            <person name="Takahashi T."/>
            <person name="Nishimura K."/>
        </authorList>
    </citation>
    <scope>NUCLEOTIDE SEQUENCE</scope>
</reference>
<organism evidence="1 2">
    <name type="scientific">Ficus carica</name>
    <name type="common">Common fig</name>
    <dbReference type="NCBI Taxonomy" id="3494"/>
    <lineage>
        <taxon>Eukaryota</taxon>
        <taxon>Viridiplantae</taxon>
        <taxon>Streptophyta</taxon>
        <taxon>Embryophyta</taxon>
        <taxon>Tracheophyta</taxon>
        <taxon>Spermatophyta</taxon>
        <taxon>Magnoliopsida</taxon>
        <taxon>eudicotyledons</taxon>
        <taxon>Gunneridae</taxon>
        <taxon>Pentapetalae</taxon>
        <taxon>rosids</taxon>
        <taxon>fabids</taxon>
        <taxon>Rosales</taxon>
        <taxon>Moraceae</taxon>
        <taxon>Ficeae</taxon>
        <taxon>Ficus</taxon>
    </lineage>
</organism>
<evidence type="ECO:0000313" key="2">
    <source>
        <dbReference type="Proteomes" id="UP001187192"/>
    </source>
</evidence>
<gene>
    <name evidence="1" type="ORF">TIFTF001_001687</name>
</gene>
<keyword evidence="2" id="KW-1185">Reference proteome</keyword>